<reference evidence="9" key="1">
    <citation type="journal article" date="2011" name="PLoS Genet.">
        <title>Azospirillum genomes reveal transition of bacteria from aquatic to terrestrial environments.</title>
        <authorList>
            <person name="Wisniewski-Dye F."/>
            <person name="Borziak K."/>
            <person name="Khalsa-Moyers G."/>
            <person name="Alexandre G."/>
            <person name="Sukharnikov L.O."/>
            <person name="Wuichet K."/>
            <person name="Hurst G.B."/>
            <person name="McDonald W.H."/>
            <person name="Robertson J.S."/>
            <person name="Barbe V."/>
            <person name="Calteau A."/>
            <person name="Rouy Z."/>
            <person name="Mangenot S."/>
            <person name="Prigent-Combaret C."/>
            <person name="Normand P."/>
            <person name="Boyer M."/>
            <person name="Siguier P."/>
            <person name="Dessaux Y."/>
            <person name="Elmerich C."/>
            <person name="Condemine G."/>
            <person name="Krishnen G."/>
            <person name="Kennedy I."/>
            <person name="Paterson A.H."/>
            <person name="Gonzalez V."/>
            <person name="Mavingui P."/>
            <person name="Zhulin I.B."/>
        </authorList>
    </citation>
    <scope>NUCLEOTIDE SEQUENCE [LARGE SCALE GENOMIC DNA]</scope>
    <source>
        <strain evidence="9">4B</strain>
    </source>
</reference>
<dbReference type="CDD" id="cd04701">
    <property type="entry name" value="Asparaginase_2"/>
    <property type="match status" value="1"/>
</dbReference>
<evidence type="ECO:0000256" key="5">
    <source>
        <dbReference type="PIRSR" id="PIRSR600246-1"/>
    </source>
</evidence>
<feature type="binding site" evidence="6">
    <location>
        <begin position="214"/>
        <end position="217"/>
    </location>
    <ligand>
        <name>substrate</name>
    </ligand>
</feature>
<name>G7ZDC9_AZOL4</name>
<evidence type="ECO:0000256" key="3">
    <source>
        <dbReference type="ARBA" id="ARBA00022813"/>
    </source>
</evidence>
<protein>
    <recommendedName>
        <fullName evidence="4">Isoaspartyl peptidase</fullName>
    </recommendedName>
</protein>
<dbReference type="Gene3D" id="3.60.20.30">
    <property type="entry name" value="(Glycosyl)asparaginase"/>
    <property type="match status" value="1"/>
</dbReference>
<dbReference type="AlphaFoldDB" id="G7ZDC9"/>
<organism evidence="8 9">
    <name type="scientific">Azospirillum lipoferum (strain 4B)</name>
    <dbReference type="NCBI Taxonomy" id="862719"/>
    <lineage>
        <taxon>Bacteria</taxon>
        <taxon>Pseudomonadati</taxon>
        <taxon>Pseudomonadota</taxon>
        <taxon>Alphaproteobacteria</taxon>
        <taxon>Rhodospirillales</taxon>
        <taxon>Azospirillaceae</taxon>
        <taxon>Azospirillum</taxon>
    </lineage>
</organism>
<keyword evidence="3" id="KW-0068">Autocatalytic cleavage</keyword>
<dbReference type="KEGG" id="ali:AZOLI_p20293"/>
<dbReference type="GO" id="GO:0016811">
    <property type="term" value="F:hydrolase activity, acting on carbon-nitrogen (but not peptide) bonds, in linear amides"/>
    <property type="evidence" value="ECO:0007669"/>
    <property type="project" value="UniProtKB-ARBA"/>
</dbReference>
<evidence type="ECO:0000313" key="8">
    <source>
        <dbReference type="EMBL" id="CBS89449.1"/>
    </source>
</evidence>
<evidence type="ECO:0000256" key="6">
    <source>
        <dbReference type="PIRSR" id="PIRSR600246-2"/>
    </source>
</evidence>
<evidence type="ECO:0000256" key="1">
    <source>
        <dbReference type="ARBA" id="ARBA00022670"/>
    </source>
</evidence>
<keyword evidence="9" id="KW-1185">Reference proteome</keyword>
<dbReference type="InterPro" id="IPR000246">
    <property type="entry name" value="Peptidase_T2"/>
</dbReference>
<feature type="site" description="Cleavage; by autolysis" evidence="7">
    <location>
        <begin position="185"/>
        <end position="186"/>
    </location>
</feature>
<dbReference type="Pfam" id="PF01112">
    <property type="entry name" value="Asparaginase_2"/>
    <property type="match status" value="1"/>
</dbReference>
<sequence length="324" mass="33882">MRPTPMTLSHPQPFALAIHGGAGTIKRSALTPALTEGYHAGLRRALAAGHEVLADGGSALDAVTAAVMALEDEPLFNAGRGAVFTAEGVQEMDAAIMDGRDRAAGAVAGLFGPRNPILAARAVMEQTEHVLLIGEGALDLCRRQGLAMEEAAYFFTQPRWDALQAELERRRSGTPDDGDEQRRHGTVGAVARDRDGNLAAATSTGGMTAKAKGRVGDSPVIGAGTFADNLTCAVSATGHGEHFIRRCAAHEIDARMRWAGQTLERAAGDVVDELGVIGGSGGLIAIDRDGRVALPFNCSGMYRGAIGPEGLPMTAIHREEFRIG</sequence>
<dbReference type="SUPFAM" id="SSF56235">
    <property type="entry name" value="N-terminal nucleophile aminohydrolases (Ntn hydrolases)"/>
    <property type="match status" value="1"/>
</dbReference>
<proteinExistence type="predicted"/>
<feature type="binding site" evidence="6">
    <location>
        <begin position="237"/>
        <end position="240"/>
    </location>
    <ligand>
        <name>substrate</name>
    </ligand>
</feature>
<geneLocation type="plasmid" evidence="8 9">
    <name>AZO_p2</name>
</geneLocation>
<keyword evidence="1" id="KW-0645">Protease</keyword>
<evidence type="ECO:0000256" key="2">
    <source>
        <dbReference type="ARBA" id="ARBA00022801"/>
    </source>
</evidence>
<dbReference type="PANTHER" id="PTHR10188">
    <property type="entry name" value="L-ASPARAGINASE"/>
    <property type="match status" value="1"/>
</dbReference>
<evidence type="ECO:0000313" key="9">
    <source>
        <dbReference type="Proteomes" id="UP000005667"/>
    </source>
</evidence>
<dbReference type="GO" id="GO:0008233">
    <property type="term" value="F:peptidase activity"/>
    <property type="evidence" value="ECO:0007669"/>
    <property type="project" value="UniProtKB-KW"/>
</dbReference>
<dbReference type="PANTHER" id="PTHR10188:SF6">
    <property type="entry name" value="N(4)-(BETA-N-ACETYLGLUCOSAMINYL)-L-ASPARAGINASE"/>
    <property type="match status" value="1"/>
</dbReference>
<feature type="active site" description="Nucleophile" evidence="5">
    <location>
        <position position="186"/>
    </location>
</feature>
<evidence type="ECO:0000256" key="7">
    <source>
        <dbReference type="PIRSR" id="PIRSR600246-3"/>
    </source>
</evidence>
<gene>
    <name evidence="8" type="primary">iaaA</name>
    <name evidence="8" type="ordered locus">AZOLI_p20293</name>
</gene>
<keyword evidence="8" id="KW-0614">Plasmid</keyword>
<dbReference type="EMBL" id="FQ311870">
    <property type="protein sequence ID" value="CBS89449.1"/>
    <property type="molecule type" value="Genomic_DNA"/>
</dbReference>
<dbReference type="FunFam" id="3.60.20.30:FF:000001">
    <property type="entry name" value="Isoaspartyl peptidase/L-asparaginase"/>
    <property type="match status" value="1"/>
</dbReference>
<dbReference type="GO" id="GO:0006508">
    <property type="term" value="P:proteolysis"/>
    <property type="evidence" value="ECO:0007669"/>
    <property type="project" value="UniProtKB-KW"/>
</dbReference>
<accession>G7ZDC9</accession>
<dbReference type="Proteomes" id="UP000005667">
    <property type="component" value="Plasmid AZO_p2"/>
</dbReference>
<evidence type="ECO:0000256" key="4">
    <source>
        <dbReference type="ARBA" id="ARBA00069124"/>
    </source>
</evidence>
<dbReference type="HOGENOM" id="CLU_021603_1_0_5"/>
<dbReference type="InterPro" id="IPR029055">
    <property type="entry name" value="Ntn_hydrolases_N"/>
</dbReference>
<keyword evidence="2 8" id="KW-0378">Hydrolase</keyword>